<gene>
    <name evidence="6" type="ORF">K493DRAFT_41013</name>
</gene>
<evidence type="ECO:0000313" key="6">
    <source>
        <dbReference type="EMBL" id="ORY05366.1"/>
    </source>
</evidence>
<evidence type="ECO:0000256" key="2">
    <source>
        <dbReference type="ARBA" id="ARBA00022490"/>
    </source>
</evidence>
<sequence length="236" mass="27324">MQREIYRMKKDHEVELENIRFMTSQYNLKLQEEREKTRAEQKKLEDFLIRNKVLGKKSAGMTMYPARIALTSEIESSEFKAPLPAPVDPHVVDLMQLSERRIQQLIQEKSRIQSNNRELQDTISVLRNQIEVREQEITRLGNTLEKEKADASFLTSDNGNSTALKDEKTTQLELQIECLQEHIMELEHDLMQEKNGKTNENSRLDDLKKGRGMLSQSLVKLENLLDQLGTGQEGKG</sequence>
<protein>
    <submittedName>
        <fullName evidence="6">Uncharacterized protein</fullName>
    </submittedName>
</protein>
<feature type="coiled-coil region" evidence="5">
    <location>
        <begin position="95"/>
        <end position="136"/>
    </location>
</feature>
<accession>A0A1Y1Z575</accession>
<dbReference type="Proteomes" id="UP000193498">
    <property type="component" value="Unassembled WGS sequence"/>
</dbReference>
<dbReference type="OrthoDB" id="10254663at2759"/>
<keyword evidence="2" id="KW-0963">Cytoplasm</keyword>
<comment type="subcellular location">
    <subcellularLocation>
        <location evidence="1">Cytoplasm</location>
        <location evidence="1">Cytoskeleton</location>
        <location evidence="1">Microtubule organizing center</location>
        <location evidence="1">Centrosome</location>
        <location evidence="1">Centriole</location>
    </subcellularLocation>
</comment>
<keyword evidence="3" id="KW-0206">Cytoskeleton</keyword>
<evidence type="ECO:0000256" key="1">
    <source>
        <dbReference type="ARBA" id="ARBA00004114"/>
    </source>
</evidence>
<dbReference type="GO" id="GO:0005814">
    <property type="term" value="C:centriole"/>
    <property type="evidence" value="ECO:0007669"/>
    <property type="project" value="UniProtKB-SubCell"/>
</dbReference>
<evidence type="ECO:0000256" key="4">
    <source>
        <dbReference type="ARBA" id="ARBA00038123"/>
    </source>
</evidence>
<dbReference type="InterPro" id="IPR051877">
    <property type="entry name" value="Centriole_BasalBody_StrucProt"/>
</dbReference>
<feature type="coiled-coil region" evidence="5">
    <location>
        <begin position="169"/>
        <end position="196"/>
    </location>
</feature>
<name>A0A1Y1Z575_9FUNG</name>
<evidence type="ECO:0000256" key="5">
    <source>
        <dbReference type="SAM" id="Coils"/>
    </source>
</evidence>
<reference evidence="6 7" key="1">
    <citation type="submission" date="2016-07" db="EMBL/GenBank/DDBJ databases">
        <title>Pervasive Adenine N6-methylation of Active Genes in Fungi.</title>
        <authorList>
            <consortium name="DOE Joint Genome Institute"/>
            <person name="Mondo S.J."/>
            <person name="Dannebaum R.O."/>
            <person name="Kuo R.C."/>
            <person name="Labutti K."/>
            <person name="Haridas S."/>
            <person name="Kuo A."/>
            <person name="Salamov A."/>
            <person name="Ahrendt S.R."/>
            <person name="Lipzen A."/>
            <person name="Sullivan W."/>
            <person name="Andreopoulos W.B."/>
            <person name="Clum A."/>
            <person name="Lindquist E."/>
            <person name="Daum C."/>
            <person name="Ramamoorthy G.K."/>
            <person name="Gryganskyi A."/>
            <person name="Culley D."/>
            <person name="Magnuson J.K."/>
            <person name="James T.Y."/>
            <person name="O'Malley M.A."/>
            <person name="Stajich J.E."/>
            <person name="Spatafora J.W."/>
            <person name="Visel A."/>
            <person name="Grigoriev I.V."/>
        </authorList>
    </citation>
    <scope>NUCLEOTIDE SEQUENCE [LARGE SCALE GENOMIC DNA]</scope>
    <source>
        <strain evidence="6 7">CBS 931.73</strain>
    </source>
</reference>
<dbReference type="STRING" id="1314790.A0A1Y1Z575"/>
<dbReference type="InParanoid" id="A0A1Y1Z575"/>
<dbReference type="PANTHER" id="PTHR20544:SF0">
    <property type="entry name" value="NUCLEOPROTEIN TPR_MLP1 DOMAIN-CONTAINING PROTEIN"/>
    <property type="match status" value="1"/>
</dbReference>
<comment type="similarity">
    <text evidence="4">Belongs to the CEP135/TSGA10 family.</text>
</comment>
<comment type="caution">
    <text evidence="6">The sequence shown here is derived from an EMBL/GenBank/DDBJ whole genome shotgun (WGS) entry which is preliminary data.</text>
</comment>
<keyword evidence="5" id="KW-0175">Coiled coil</keyword>
<dbReference type="PANTHER" id="PTHR20544">
    <property type="entry name" value="CENTROSOMAL PROTEIN CEP135"/>
    <property type="match status" value="1"/>
</dbReference>
<evidence type="ECO:0000313" key="7">
    <source>
        <dbReference type="Proteomes" id="UP000193498"/>
    </source>
</evidence>
<dbReference type="AlphaFoldDB" id="A0A1Y1Z575"/>
<organism evidence="6 7">
    <name type="scientific">Basidiobolus meristosporus CBS 931.73</name>
    <dbReference type="NCBI Taxonomy" id="1314790"/>
    <lineage>
        <taxon>Eukaryota</taxon>
        <taxon>Fungi</taxon>
        <taxon>Fungi incertae sedis</taxon>
        <taxon>Zoopagomycota</taxon>
        <taxon>Entomophthoromycotina</taxon>
        <taxon>Basidiobolomycetes</taxon>
        <taxon>Basidiobolales</taxon>
        <taxon>Basidiobolaceae</taxon>
        <taxon>Basidiobolus</taxon>
    </lineage>
</organism>
<proteinExistence type="inferred from homology"/>
<evidence type="ECO:0000256" key="3">
    <source>
        <dbReference type="ARBA" id="ARBA00023212"/>
    </source>
</evidence>
<dbReference type="EMBL" id="MCFE01000026">
    <property type="protein sequence ID" value="ORY05366.1"/>
    <property type="molecule type" value="Genomic_DNA"/>
</dbReference>
<keyword evidence="7" id="KW-1185">Reference proteome</keyword>